<evidence type="ECO:0000256" key="1">
    <source>
        <dbReference type="SAM" id="MobiDB-lite"/>
    </source>
</evidence>
<sequence>MDRKDNFINIKHLYNRAGFGISYPELQQFSKKRLSKVTDALLNPEKPITDLNTVNKDEFIAQQALLASLGAKKEQTPQEKQQREDITKARNEKSRDLNIDWLQQMIATENPLREKMTLFWHGHFACRANHPYYAQELNNIQRKNALGGFKTLLLEVSKSPAMLDYLNNQQNRKGRPNENFARELMELFTLGRGNYTETDIKEAARSFTGWAYNKNGEFEFNQKVHDEKEKTFFGQTGLFDGEAIIDLILAKPETATFICRKLYIFFVNDTPDESHVKGLAAYFYEQKYDISAVMNKLFTADWFYAKENTANKIKSPVELLVNMSRKFYVIYNKPQILIQLQTSLGQYLFNPPNVAGWPGGRNWIDSSSLMLRMKIPSLVLNDGILDFNGKADPEDEAVIALNRKPRPRPVKSYINAKANWDRFLADLPKDMKQAELASFLLQPALDTRISDLVNHNVNLKNTAIAVTSMPEYQLC</sequence>
<dbReference type="InterPro" id="IPR014917">
    <property type="entry name" value="DUF1800"/>
</dbReference>
<reference evidence="2 3" key="1">
    <citation type="submission" date="2016-10" db="EMBL/GenBank/DDBJ databases">
        <authorList>
            <person name="de Groot N.N."/>
        </authorList>
    </citation>
    <scope>NUCLEOTIDE SEQUENCE [LARGE SCALE GENOMIC DNA]</scope>
    <source>
        <strain evidence="2 3">DSM 19033</strain>
    </source>
</reference>
<dbReference type="EMBL" id="FNRA01000022">
    <property type="protein sequence ID" value="SEB21771.1"/>
    <property type="molecule type" value="Genomic_DNA"/>
</dbReference>
<keyword evidence="3" id="KW-1185">Reference proteome</keyword>
<evidence type="ECO:0008006" key="4">
    <source>
        <dbReference type="Google" id="ProtNLM"/>
    </source>
</evidence>
<evidence type="ECO:0000313" key="3">
    <source>
        <dbReference type="Proteomes" id="UP000198850"/>
    </source>
</evidence>
<proteinExistence type="predicted"/>
<dbReference type="STRING" id="425514.SAMN05443550_1223"/>
<dbReference type="Proteomes" id="UP000198850">
    <property type="component" value="Unassembled WGS sequence"/>
</dbReference>
<dbReference type="AlphaFoldDB" id="A0A1H4HJC0"/>
<feature type="region of interest" description="Disordered" evidence="1">
    <location>
        <begin position="71"/>
        <end position="90"/>
    </location>
</feature>
<accession>A0A1H4HJC0</accession>
<organism evidence="2 3">
    <name type="scientific">Pedobacter hartonius</name>
    <dbReference type="NCBI Taxonomy" id="425514"/>
    <lineage>
        <taxon>Bacteria</taxon>
        <taxon>Pseudomonadati</taxon>
        <taxon>Bacteroidota</taxon>
        <taxon>Sphingobacteriia</taxon>
        <taxon>Sphingobacteriales</taxon>
        <taxon>Sphingobacteriaceae</taxon>
        <taxon>Pedobacter</taxon>
    </lineage>
</organism>
<gene>
    <name evidence="2" type="ORF">SAMN05443550_1223</name>
</gene>
<dbReference type="Pfam" id="PF08811">
    <property type="entry name" value="DUF1800"/>
    <property type="match status" value="1"/>
</dbReference>
<protein>
    <recommendedName>
        <fullName evidence="4">DUF1800 domain-containing protein</fullName>
    </recommendedName>
</protein>
<evidence type="ECO:0000313" key="2">
    <source>
        <dbReference type="EMBL" id="SEB21771.1"/>
    </source>
</evidence>
<name>A0A1H4HJC0_9SPHI</name>
<dbReference type="RefSeq" id="WP_245735422.1">
    <property type="nucleotide sequence ID" value="NZ_FNRA01000022.1"/>
</dbReference>